<dbReference type="GO" id="GO:0004071">
    <property type="term" value="F:aspartate-ammonia ligase activity"/>
    <property type="evidence" value="ECO:0007669"/>
    <property type="project" value="UniProtKB-UniRule"/>
</dbReference>
<dbReference type="GO" id="GO:0005524">
    <property type="term" value="F:ATP binding"/>
    <property type="evidence" value="ECO:0007669"/>
    <property type="project" value="UniProtKB-UniRule"/>
</dbReference>
<evidence type="ECO:0000256" key="7">
    <source>
        <dbReference type="HAMAP-Rule" id="MF_00555"/>
    </source>
</evidence>
<proteinExistence type="inferred from homology"/>
<dbReference type="EC" id="6.3.1.1" evidence="7 8"/>
<dbReference type="GO" id="GO:0140096">
    <property type="term" value="F:catalytic activity, acting on a protein"/>
    <property type="evidence" value="ECO:0007669"/>
    <property type="project" value="UniProtKB-ARBA"/>
</dbReference>
<evidence type="ECO:0000313" key="11">
    <source>
        <dbReference type="Proteomes" id="UP000886861"/>
    </source>
</evidence>
<dbReference type="InterPro" id="IPR045864">
    <property type="entry name" value="aa-tRNA-synth_II/BPL/LPL"/>
</dbReference>
<evidence type="ECO:0000313" key="10">
    <source>
        <dbReference type="EMBL" id="HIV01893.1"/>
    </source>
</evidence>
<dbReference type="Gene3D" id="3.30.930.10">
    <property type="entry name" value="Bira Bifunctional Protein, Domain 2"/>
    <property type="match status" value="1"/>
</dbReference>
<dbReference type="GO" id="GO:0005829">
    <property type="term" value="C:cytosol"/>
    <property type="evidence" value="ECO:0007669"/>
    <property type="project" value="TreeGrafter"/>
</dbReference>
<keyword evidence="4 7" id="KW-0547">Nucleotide-binding</keyword>
<gene>
    <name evidence="7" type="primary">asnA</name>
    <name evidence="10" type="ORF">IAA62_05020</name>
</gene>
<protein>
    <recommendedName>
        <fullName evidence="7 8">Aspartate--ammonia ligase</fullName>
        <ecNumber evidence="7 8">6.3.1.1</ecNumber>
    </recommendedName>
    <alternativeName>
        <fullName evidence="7">Asparagine synthetase A</fullName>
    </alternativeName>
</protein>
<dbReference type="EMBL" id="DVOJ01000017">
    <property type="protein sequence ID" value="HIV01893.1"/>
    <property type="molecule type" value="Genomic_DNA"/>
</dbReference>
<keyword evidence="6 7" id="KW-0061">Asparagine biosynthesis</keyword>
<dbReference type="SUPFAM" id="SSF55681">
    <property type="entry name" value="Class II aaRS and biotin synthetases"/>
    <property type="match status" value="1"/>
</dbReference>
<dbReference type="AlphaFoldDB" id="A0A9D1NG76"/>
<comment type="pathway">
    <text evidence="7">Amino-acid biosynthesis; L-asparagine biosynthesis; L-asparagine from L-aspartate (ammonia route): step 1/1.</text>
</comment>
<dbReference type="InterPro" id="IPR004618">
    <property type="entry name" value="AsnA"/>
</dbReference>
<keyword evidence="5 7" id="KW-0067">ATP-binding</keyword>
<keyword evidence="2 7" id="KW-0436">Ligase</keyword>
<evidence type="ECO:0000256" key="3">
    <source>
        <dbReference type="ARBA" id="ARBA00022605"/>
    </source>
</evidence>
<dbReference type="PANTHER" id="PTHR30073">
    <property type="entry name" value="ASPARTATE--AMMONIA LIGASE"/>
    <property type="match status" value="1"/>
</dbReference>
<dbReference type="GO" id="GO:0016740">
    <property type="term" value="F:transferase activity"/>
    <property type="evidence" value="ECO:0007669"/>
    <property type="project" value="UniProtKB-ARBA"/>
</dbReference>
<evidence type="ECO:0000256" key="4">
    <source>
        <dbReference type="ARBA" id="ARBA00022741"/>
    </source>
</evidence>
<evidence type="ECO:0000259" key="9">
    <source>
        <dbReference type="PROSITE" id="PS50862"/>
    </source>
</evidence>
<dbReference type="PROSITE" id="PS50862">
    <property type="entry name" value="AA_TRNA_LIGASE_II"/>
    <property type="match status" value="1"/>
</dbReference>
<comment type="caution">
    <text evidence="10">The sequence shown here is derived from an EMBL/GenBank/DDBJ whole genome shotgun (WGS) entry which is preliminary data.</text>
</comment>
<dbReference type="Proteomes" id="UP000886861">
    <property type="component" value="Unassembled WGS sequence"/>
</dbReference>
<evidence type="ECO:0000256" key="5">
    <source>
        <dbReference type="ARBA" id="ARBA00022840"/>
    </source>
</evidence>
<dbReference type="GO" id="GO:0070981">
    <property type="term" value="P:L-asparagine biosynthetic process"/>
    <property type="evidence" value="ECO:0007669"/>
    <property type="project" value="UniProtKB-UniRule"/>
</dbReference>
<keyword evidence="3 7" id="KW-0028">Amino-acid biosynthesis</keyword>
<reference evidence="10" key="2">
    <citation type="journal article" date="2021" name="PeerJ">
        <title>Extensive microbial diversity within the chicken gut microbiome revealed by metagenomics and culture.</title>
        <authorList>
            <person name="Gilroy R."/>
            <person name="Ravi A."/>
            <person name="Getino M."/>
            <person name="Pursley I."/>
            <person name="Horton D.L."/>
            <person name="Alikhan N.F."/>
            <person name="Baker D."/>
            <person name="Gharbi K."/>
            <person name="Hall N."/>
            <person name="Watson M."/>
            <person name="Adriaenssens E.M."/>
            <person name="Foster-Nyarko E."/>
            <person name="Jarju S."/>
            <person name="Secka A."/>
            <person name="Antonio M."/>
            <person name="Oren A."/>
            <person name="Chaudhuri R.R."/>
            <person name="La Ragione R."/>
            <person name="Hildebrand F."/>
            <person name="Pallen M.J."/>
        </authorList>
    </citation>
    <scope>NUCLEOTIDE SEQUENCE</scope>
    <source>
        <strain evidence="10">CHK186-9395</strain>
    </source>
</reference>
<dbReference type="NCBIfam" id="TIGR00669">
    <property type="entry name" value="asnA"/>
    <property type="match status" value="1"/>
</dbReference>
<feature type="domain" description="Aminoacyl-transfer RNA synthetases class-II family profile" evidence="9">
    <location>
        <begin position="105"/>
        <end position="322"/>
    </location>
</feature>
<evidence type="ECO:0000256" key="1">
    <source>
        <dbReference type="ARBA" id="ARBA00022490"/>
    </source>
</evidence>
<name>A0A9D1NG76_9FIRM</name>
<dbReference type="InterPro" id="IPR006195">
    <property type="entry name" value="aa-tRNA-synth_II"/>
</dbReference>
<sequence>MEIVKEKYVKLTVLEKQKYIKLIKDKFERELAKRLHLTRVSAPLFVTKESGLQDDLNGVERRVGFDILKDGKELEVVQSLAKWKRFALAKYHIPMHKGIYTDMTAIRRDDLMDELHSIYVDQWDWEKVISKEDRTISYLKQTVIDIVKAIVATSKFVSRKGFKGVKLSDKVHFITSEELLKMYPDKTPKEREYEIVKKYKTVFIIGIGGALSDGKPHDLRAPDYDDWTLNGDLIFYHEVLDTPLEVSSMGIRVDKEKLLEQIKITKKKERLEYDFHKGIISETLPLSIGGGIGQSRLCELLLGRAHIGEVQASYWDEETLKACKEKGIELL</sequence>
<reference evidence="10" key="1">
    <citation type="submission" date="2020-10" db="EMBL/GenBank/DDBJ databases">
        <authorList>
            <person name="Gilroy R."/>
        </authorList>
    </citation>
    <scope>NUCLEOTIDE SEQUENCE</scope>
    <source>
        <strain evidence="10">CHK186-9395</strain>
    </source>
</reference>
<evidence type="ECO:0000256" key="8">
    <source>
        <dbReference type="NCBIfam" id="TIGR00669"/>
    </source>
</evidence>
<comment type="similarity">
    <text evidence="7">Belongs to the class-II aminoacyl-tRNA synthetase family. AsnA subfamily.</text>
</comment>
<comment type="catalytic activity">
    <reaction evidence="7">
        <text>L-aspartate + NH4(+) + ATP = L-asparagine + AMP + diphosphate + H(+)</text>
        <dbReference type="Rhea" id="RHEA:11372"/>
        <dbReference type="ChEBI" id="CHEBI:15378"/>
        <dbReference type="ChEBI" id="CHEBI:28938"/>
        <dbReference type="ChEBI" id="CHEBI:29991"/>
        <dbReference type="ChEBI" id="CHEBI:30616"/>
        <dbReference type="ChEBI" id="CHEBI:33019"/>
        <dbReference type="ChEBI" id="CHEBI:58048"/>
        <dbReference type="ChEBI" id="CHEBI:456215"/>
        <dbReference type="EC" id="6.3.1.1"/>
    </reaction>
</comment>
<organism evidence="10 11">
    <name type="scientific">Candidatus Caccopulliclostridium gallistercoris</name>
    <dbReference type="NCBI Taxonomy" id="2840719"/>
    <lineage>
        <taxon>Bacteria</taxon>
        <taxon>Bacillati</taxon>
        <taxon>Bacillota</taxon>
        <taxon>Clostridia</taxon>
        <taxon>Candidatus Caccopulliclostridium</taxon>
    </lineage>
</organism>
<dbReference type="Pfam" id="PF03590">
    <property type="entry name" value="AsnA"/>
    <property type="match status" value="1"/>
</dbReference>
<dbReference type="PIRSF" id="PIRSF001555">
    <property type="entry name" value="Asp_ammon_ligase"/>
    <property type="match status" value="1"/>
</dbReference>
<accession>A0A9D1NG76</accession>
<comment type="subcellular location">
    <subcellularLocation>
        <location evidence="7">Cytoplasm</location>
    </subcellularLocation>
</comment>
<evidence type="ECO:0000256" key="2">
    <source>
        <dbReference type="ARBA" id="ARBA00022598"/>
    </source>
</evidence>
<evidence type="ECO:0000256" key="6">
    <source>
        <dbReference type="ARBA" id="ARBA00022888"/>
    </source>
</evidence>
<dbReference type="PANTHER" id="PTHR30073:SF5">
    <property type="entry name" value="ASPARTATE--AMMONIA LIGASE"/>
    <property type="match status" value="1"/>
</dbReference>
<keyword evidence="1 7" id="KW-0963">Cytoplasm</keyword>
<dbReference type="HAMAP" id="MF_00555">
    <property type="entry name" value="AsnA"/>
    <property type="match status" value="1"/>
</dbReference>